<sequence length="187" mass="20817">MHEFKSELNLSKPKSWLKTVSAFSNSPLGGVILVGVDNNGHVTGVDNIQKISEKFSETVLAKIDPMPNYRLEPKSINDKIILIIHVFPGQNTPYYYVESGTRIAYVCMGEESIPATSHALNNLILKGMNKSFDSLVTTEKKENHTFLHLKKTLLSRAQKNLTDEMLVSYGLITQDGFLTNAGILFSD</sequence>
<dbReference type="PANTHER" id="PTHR30595:SF6">
    <property type="entry name" value="SCHLAFEN ALBA-2 DOMAIN-CONTAINING PROTEIN"/>
    <property type="match status" value="1"/>
</dbReference>
<evidence type="ECO:0000313" key="2">
    <source>
        <dbReference type="EMBL" id="ERK46433.1"/>
    </source>
</evidence>
<organism evidence="2 3">
    <name type="scientific">Faecalitalea cylindroides ATCC 27803</name>
    <dbReference type="NCBI Taxonomy" id="649755"/>
    <lineage>
        <taxon>Bacteria</taxon>
        <taxon>Bacillati</taxon>
        <taxon>Bacillota</taxon>
        <taxon>Erysipelotrichia</taxon>
        <taxon>Erysipelotrichales</taxon>
        <taxon>Erysipelotrichaceae</taxon>
        <taxon>Faecalitalea</taxon>
    </lineage>
</organism>
<dbReference type="Proteomes" id="UP000016658">
    <property type="component" value="Unassembled WGS sequence"/>
</dbReference>
<dbReference type="HOGENOM" id="CLU_090190_0_0_9"/>
<evidence type="ECO:0000313" key="3">
    <source>
        <dbReference type="Proteomes" id="UP000016658"/>
    </source>
</evidence>
<reference evidence="2 3" key="1">
    <citation type="submission" date="2013-06" db="EMBL/GenBank/DDBJ databases">
        <authorList>
            <person name="Weinstock G."/>
            <person name="Sodergren E."/>
            <person name="Lobos E.A."/>
            <person name="Fulton L."/>
            <person name="Fulton R."/>
            <person name="Courtney L."/>
            <person name="Fronick C."/>
            <person name="O'Laughlin M."/>
            <person name="Godfrey J."/>
            <person name="Wilson R.M."/>
            <person name="Miner T."/>
            <person name="Farmer C."/>
            <person name="Delehaunty K."/>
            <person name="Cordes M."/>
            <person name="Minx P."/>
            <person name="Tomlinson C."/>
            <person name="Chen J."/>
            <person name="Wollam A."/>
            <person name="Pepin K.H."/>
            <person name="Bhonagiri V."/>
            <person name="Zhang X."/>
            <person name="Warren W."/>
            <person name="Mitreva M."/>
            <person name="Mardis E.R."/>
            <person name="Wilson R.K."/>
        </authorList>
    </citation>
    <scope>NUCLEOTIDE SEQUENCE [LARGE SCALE GENOMIC DNA]</scope>
    <source>
        <strain evidence="2 3">ATCC 27803</strain>
    </source>
</reference>
<proteinExistence type="predicted"/>
<accession>U2QYQ9</accession>
<feature type="domain" description="Schlafen AlbA-2" evidence="1">
    <location>
        <begin position="3"/>
        <end position="106"/>
    </location>
</feature>
<comment type="caution">
    <text evidence="2">The sequence shown here is derived from an EMBL/GenBank/DDBJ whole genome shotgun (WGS) entry which is preliminary data.</text>
</comment>
<dbReference type="InterPro" id="IPR038461">
    <property type="entry name" value="Schlafen_AlbA_2_dom_sf"/>
</dbReference>
<dbReference type="EMBL" id="AWVI01000025">
    <property type="protein sequence ID" value="ERK46433.1"/>
    <property type="molecule type" value="Genomic_DNA"/>
</dbReference>
<name>U2QYQ9_9FIRM</name>
<dbReference type="Gene3D" id="3.30.950.30">
    <property type="entry name" value="Schlafen, AAA domain"/>
    <property type="match status" value="1"/>
</dbReference>
<evidence type="ECO:0000259" key="1">
    <source>
        <dbReference type="Pfam" id="PF04326"/>
    </source>
</evidence>
<protein>
    <submittedName>
        <fullName evidence="2">Divergent AAA domain protein</fullName>
    </submittedName>
</protein>
<dbReference type="PANTHER" id="PTHR30595">
    <property type="entry name" value="GLPR-RELATED TRANSCRIPTIONAL REPRESSOR"/>
    <property type="match status" value="1"/>
</dbReference>
<dbReference type="InterPro" id="IPR007421">
    <property type="entry name" value="Schlafen_AlbA_2_dom"/>
</dbReference>
<gene>
    <name evidence="2" type="ORF">HMPREF0367_00602</name>
</gene>
<dbReference type="Pfam" id="PF04326">
    <property type="entry name" value="SLFN_AlbA_2"/>
    <property type="match status" value="1"/>
</dbReference>
<dbReference type="AlphaFoldDB" id="U2QYQ9"/>